<dbReference type="GO" id="GO:0005634">
    <property type="term" value="C:nucleus"/>
    <property type="evidence" value="ECO:0007669"/>
    <property type="project" value="TreeGrafter"/>
</dbReference>
<dbReference type="InterPro" id="IPR045076">
    <property type="entry name" value="MutS"/>
</dbReference>
<feature type="region of interest" description="Disordered" evidence="5">
    <location>
        <begin position="1"/>
        <end position="39"/>
    </location>
</feature>
<dbReference type="GO" id="GO:0006298">
    <property type="term" value="P:mismatch repair"/>
    <property type="evidence" value="ECO:0007669"/>
    <property type="project" value="InterPro"/>
</dbReference>
<evidence type="ECO:0000313" key="7">
    <source>
        <dbReference type="EMBL" id="PRW51033.1"/>
    </source>
</evidence>
<evidence type="ECO:0000256" key="5">
    <source>
        <dbReference type="SAM" id="MobiDB-lite"/>
    </source>
</evidence>
<dbReference type="CDD" id="cd03281">
    <property type="entry name" value="ABC_MSH5_euk"/>
    <property type="match status" value="1"/>
</dbReference>
<keyword evidence="2" id="KW-0547">Nucleotide-binding</keyword>
<feature type="compositionally biased region" description="Low complexity" evidence="5">
    <location>
        <begin position="899"/>
        <end position="909"/>
    </location>
</feature>
<dbReference type="GO" id="GO:0005524">
    <property type="term" value="F:ATP binding"/>
    <property type="evidence" value="ECO:0007669"/>
    <property type="project" value="UniProtKB-KW"/>
</dbReference>
<evidence type="ECO:0000256" key="2">
    <source>
        <dbReference type="ARBA" id="ARBA00022741"/>
    </source>
</evidence>
<keyword evidence="4" id="KW-0238">DNA-binding</keyword>
<feature type="domain" description="DNA mismatch repair proteins mutS family" evidence="6">
    <location>
        <begin position="802"/>
        <end position="818"/>
    </location>
</feature>
<feature type="compositionally biased region" description="Low complexity" evidence="5">
    <location>
        <begin position="454"/>
        <end position="464"/>
    </location>
</feature>
<dbReference type="InterPro" id="IPR036187">
    <property type="entry name" value="DNA_mismatch_repair_MutS_sf"/>
</dbReference>
<dbReference type="PANTHER" id="PTHR11361">
    <property type="entry name" value="DNA MISMATCH REPAIR PROTEIN MUTS FAMILY MEMBER"/>
    <property type="match status" value="1"/>
</dbReference>
<dbReference type="Gene3D" id="1.10.1420.10">
    <property type="match status" value="3"/>
</dbReference>
<keyword evidence="8" id="KW-1185">Reference proteome</keyword>
<comment type="similarity">
    <text evidence="1">Belongs to the DNA mismatch repair MutS family.</text>
</comment>
<dbReference type="EMBL" id="LHPG02000010">
    <property type="protein sequence ID" value="PRW51033.1"/>
    <property type="molecule type" value="Genomic_DNA"/>
</dbReference>
<dbReference type="OrthoDB" id="547493at2759"/>
<dbReference type="SUPFAM" id="SSF52540">
    <property type="entry name" value="P-loop containing nucleoside triphosphate hydrolases"/>
    <property type="match status" value="1"/>
</dbReference>
<dbReference type="SMART" id="SM00534">
    <property type="entry name" value="MUTSac"/>
    <property type="match status" value="1"/>
</dbReference>
<protein>
    <submittedName>
        <fullName evidence="7">DNA mismatch repair MSH5</fullName>
    </submittedName>
</protein>
<dbReference type="GO" id="GO:0051026">
    <property type="term" value="P:chiasma assembly"/>
    <property type="evidence" value="ECO:0007669"/>
    <property type="project" value="TreeGrafter"/>
</dbReference>
<keyword evidence="3" id="KW-0067">ATP-binding</keyword>
<sequence length="1159" mass="121515">MAESRSVAGGAKRPRLQPGAQPRSCSPAEEVEEAEQPSGVAMSVACWGGRVGVAWYSQEDGELYCMESADDTTGPFRHQVLQLAKLHARPSVIYASSKANAELLAILRAPLAGAAEASTHTVAPTATAGTATAAGNRSGNQPAAAVQQAAGAAPASAAMPPAPAAAPTSAAAGEFDVRTERAALFQPRQARAVLEGVHVRGMPPGLSARERLHRLNALVSLSSEQQVGEAAYPLTLPMHVCAAGALLALLGRKGRLGGSGGGEGGVMVVNGISEVSLDGYLTVDPASLAALQIFQEEAHPAAAMGIGQPKEGFSVFGTLNKCITPQGKRLLRLWFARPIVNLAVLEDRLDGVQFFLERPGAVQNLRAHLRKVKDVPRLLARLQGTQGLPDRRDFLQLQASLAAALLVRDALVQLAPAEVEASLLAASRGGGSHALPTLTPMVGGLHTADMAAAATTAAADGTPTSDQQHTQRGRWGGTGSSPQAPGILFKAAATIKEELVLCHNMISGVIDSSANDDSLMILPGVSEELDELKELYYGLPDFLTQLVEAELRRVPRQLAAGLDASLWSIVYMPQVGFVVRLEGGRLPAHLEEQLPDYQFAFEGSGGGEEGLGVYYHCARTRELNERFGDVQHRIQDMEAAIAARLTQRLAEFAPDIGRASAALAELDCLLSLAIAARELNLCRPQLSRANELRIVGGRHLLTEQLVDTFIPNDTAMGSSSGRVQVVTGPNFSGKSCYAKQVALITFLAHVGSFVPATSARIGLTDRIFTRLASREAAAVPQSTFMIDLSQVAAMLALSTERSLCIIDEFGKGTGPADGLALLAATLRRFAALPCPPRVVLCTHFSEVFNPAILPRSPHLSFLTMGVVVEGAEEAEAGVGGSGGSSDTGQDGGGGGGSRAGQPSASKAAAPADPAASSLVFLYRLAEGRAAPSFGVHCAQLAGVPPPVLERARAVITAQAAGQAVAAAEGGQHAQRATAYRGLVQRLLTLDVKDEAAVQQLAKLNYSSVAMPPEAKPLWRLFVTGTRNYTCQTQTLSFGPSLGIGKIEGQLANGTAFTCDWYYTSAFSAIVACRTEGSAEEFGYSLDTTVRGAVFVLPALRNDSEPWGRFKIRSTGAMAPANYVVRTNTTGGLRPEKCDAPPGEWVTVPYSGSVEGYLCL</sequence>
<feature type="region of interest" description="Disordered" evidence="5">
    <location>
        <begin position="454"/>
        <end position="483"/>
    </location>
</feature>
<feature type="compositionally biased region" description="Gly residues" evidence="5">
    <location>
        <begin position="877"/>
        <end position="898"/>
    </location>
</feature>
<dbReference type="SMART" id="SM00533">
    <property type="entry name" value="MUTSd"/>
    <property type="match status" value="1"/>
</dbReference>
<dbReference type="Pfam" id="PF05192">
    <property type="entry name" value="MutS_III"/>
    <property type="match status" value="1"/>
</dbReference>
<evidence type="ECO:0000313" key="8">
    <source>
        <dbReference type="Proteomes" id="UP000239899"/>
    </source>
</evidence>
<dbReference type="InterPro" id="IPR007696">
    <property type="entry name" value="DNA_mismatch_repair_MutS_core"/>
</dbReference>
<feature type="region of interest" description="Disordered" evidence="5">
    <location>
        <begin position="875"/>
        <end position="909"/>
    </location>
</feature>
<dbReference type="STRING" id="3076.A0A2P6TNY0"/>
<name>A0A2P6TNY0_CHLSO</name>
<dbReference type="GO" id="GO:0030983">
    <property type="term" value="F:mismatched DNA binding"/>
    <property type="evidence" value="ECO:0007669"/>
    <property type="project" value="InterPro"/>
</dbReference>
<dbReference type="PANTHER" id="PTHR11361:SF20">
    <property type="entry name" value="MUTS PROTEIN HOMOLOG 5"/>
    <property type="match status" value="1"/>
</dbReference>
<organism evidence="7 8">
    <name type="scientific">Chlorella sorokiniana</name>
    <name type="common">Freshwater green alga</name>
    <dbReference type="NCBI Taxonomy" id="3076"/>
    <lineage>
        <taxon>Eukaryota</taxon>
        <taxon>Viridiplantae</taxon>
        <taxon>Chlorophyta</taxon>
        <taxon>core chlorophytes</taxon>
        <taxon>Trebouxiophyceae</taxon>
        <taxon>Chlorellales</taxon>
        <taxon>Chlorellaceae</taxon>
        <taxon>Chlorella clade</taxon>
        <taxon>Chlorella</taxon>
    </lineage>
</organism>
<proteinExistence type="inferred from homology"/>
<comment type="caution">
    <text evidence="7">The sequence shown here is derived from an EMBL/GenBank/DDBJ whole genome shotgun (WGS) entry which is preliminary data.</text>
</comment>
<dbReference type="Proteomes" id="UP000239899">
    <property type="component" value="Unassembled WGS sequence"/>
</dbReference>
<accession>A0A2P6TNY0</accession>
<dbReference type="AlphaFoldDB" id="A0A2P6TNY0"/>
<evidence type="ECO:0000256" key="4">
    <source>
        <dbReference type="ARBA" id="ARBA00023125"/>
    </source>
</evidence>
<evidence type="ECO:0000256" key="1">
    <source>
        <dbReference type="ARBA" id="ARBA00006271"/>
    </source>
</evidence>
<dbReference type="InterPro" id="IPR000432">
    <property type="entry name" value="DNA_mismatch_repair_MutS_C"/>
</dbReference>
<dbReference type="SUPFAM" id="SSF48334">
    <property type="entry name" value="DNA repair protein MutS, domain III"/>
    <property type="match status" value="1"/>
</dbReference>
<dbReference type="Pfam" id="PF00488">
    <property type="entry name" value="MutS_V"/>
    <property type="match status" value="1"/>
</dbReference>
<evidence type="ECO:0000259" key="6">
    <source>
        <dbReference type="PROSITE" id="PS00486"/>
    </source>
</evidence>
<dbReference type="GO" id="GO:0140664">
    <property type="term" value="F:ATP-dependent DNA damage sensor activity"/>
    <property type="evidence" value="ECO:0007669"/>
    <property type="project" value="InterPro"/>
</dbReference>
<dbReference type="InterPro" id="IPR027417">
    <property type="entry name" value="P-loop_NTPase"/>
</dbReference>
<dbReference type="Gene3D" id="3.40.50.300">
    <property type="entry name" value="P-loop containing nucleotide triphosphate hydrolases"/>
    <property type="match status" value="1"/>
</dbReference>
<evidence type="ECO:0000256" key="3">
    <source>
        <dbReference type="ARBA" id="ARBA00022840"/>
    </source>
</evidence>
<reference evidence="7 8" key="1">
    <citation type="journal article" date="2018" name="Plant J.">
        <title>Genome sequences of Chlorella sorokiniana UTEX 1602 and Micractinium conductrix SAG 241.80: implications to maltose excretion by a green alga.</title>
        <authorList>
            <person name="Arriola M.B."/>
            <person name="Velmurugan N."/>
            <person name="Zhang Y."/>
            <person name="Plunkett M.H."/>
            <person name="Hondzo H."/>
            <person name="Barney B.M."/>
        </authorList>
    </citation>
    <scope>NUCLEOTIDE SEQUENCE [LARGE SCALE GENOMIC DNA]</scope>
    <source>
        <strain evidence="8">UTEX 1602</strain>
    </source>
</reference>
<dbReference type="PROSITE" id="PS00486">
    <property type="entry name" value="DNA_MISMATCH_REPAIR_2"/>
    <property type="match status" value="1"/>
</dbReference>
<gene>
    <name evidence="7" type="ORF">C2E21_5676</name>
</gene>